<evidence type="ECO:0000313" key="2">
    <source>
        <dbReference type="EMBL" id="MFC6391958.1"/>
    </source>
</evidence>
<dbReference type="RefSeq" id="WP_192285706.1">
    <property type="nucleotide sequence ID" value="NZ_JBHSTT010000086.1"/>
</dbReference>
<feature type="domain" description="DUF6883" evidence="1">
    <location>
        <begin position="12"/>
        <end position="111"/>
    </location>
</feature>
<sequence>MLGEDHPLCLRTVPVEKITESLLGRKTPKAYSRYKFFAAYGFHPDDPQRLVDAIHRHPDTGLVHPLPADEYGQRWNVVGPIITPDGRNPVIRTGWIEDTPAPPRFVTAIPKAEQSRSCPA</sequence>
<dbReference type="EMBL" id="JBHSTT010000086">
    <property type="protein sequence ID" value="MFC6391958.1"/>
    <property type="molecule type" value="Genomic_DNA"/>
</dbReference>
<dbReference type="Proteomes" id="UP001596237">
    <property type="component" value="Unassembled WGS sequence"/>
</dbReference>
<proteinExistence type="predicted"/>
<dbReference type="InterPro" id="IPR049250">
    <property type="entry name" value="DUF6883"/>
</dbReference>
<reference evidence="3" key="1">
    <citation type="journal article" date="2019" name="Int. J. Syst. Evol. Microbiol.">
        <title>The Global Catalogue of Microorganisms (GCM) 10K type strain sequencing project: providing services to taxonomists for standard genome sequencing and annotation.</title>
        <authorList>
            <consortium name="The Broad Institute Genomics Platform"/>
            <consortium name="The Broad Institute Genome Sequencing Center for Infectious Disease"/>
            <person name="Wu L."/>
            <person name="Ma J."/>
        </authorList>
    </citation>
    <scope>NUCLEOTIDE SEQUENCE [LARGE SCALE GENOMIC DNA]</scope>
    <source>
        <strain evidence="3">CCUG 36916</strain>
    </source>
</reference>
<protein>
    <submittedName>
        <fullName evidence="2">DUF6883 domain-containing protein</fullName>
    </submittedName>
</protein>
<accession>A0ABW1WTZ3</accession>
<gene>
    <name evidence="2" type="ORF">ACFQDP_21860</name>
</gene>
<comment type="caution">
    <text evidence="2">The sequence shown here is derived from an EMBL/GenBank/DDBJ whole genome shotgun (WGS) entry which is preliminary data.</text>
</comment>
<evidence type="ECO:0000259" key="1">
    <source>
        <dbReference type="Pfam" id="PF21814"/>
    </source>
</evidence>
<name>A0ABW1WTZ3_9HYPH</name>
<organism evidence="2 3">
    <name type="scientific">Methylorubrum zatmanii</name>
    <dbReference type="NCBI Taxonomy" id="29429"/>
    <lineage>
        <taxon>Bacteria</taxon>
        <taxon>Pseudomonadati</taxon>
        <taxon>Pseudomonadota</taxon>
        <taxon>Alphaproteobacteria</taxon>
        <taxon>Hyphomicrobiales</taxon>
        <taxon>Methylobacteriaceae</taxon>
        <taxon>Methylorubrum</taxon>
    </lineage>
</organism>
<keyword evidence="3" id="KW-1185">Reference proteome</keyword>
<dbReference type="Pfam" id="PF21814">
    <property type="entry name" value="DUF6883"/>
    <property type="match status" value="1"/>
</dbReference>
<evidence type="ECO:0000313" key="3">
    <source>
        <dbReference type="Proteomes" id="UP001596237"/>
    </source>
</evidence>